<reference evidence="1 2" key="1">
    <citation type="submission" date="2024-07" db="EMBL/GenBank/DDBJ databases">
        <title>Marimonas sp.nov., isolated from tidal-flat sediment.</title>
        <authorList>
            <person name="Jayan J.N."/>
            <person name="Lee S.S."/>
        </authorList>
    </citation>
    <scope>NUCLEOTIDE SEQUENCE [LARGE SCALE GENOMIC DNA]</scope>
    <source>
        <strain evidence="1 2">MJW-29</strain>
    </source>
</reference>
<dbReference type="InterPro" id="IPR022028">
    <property type="entry name" value="DUF3604"/>
</dbReference>
<dbReference type="Proteomes" id="UP001556098">
    <property type="component" value="Unassembled WGS sequence"/>
</dbReference>
<accession>A0ABV3RU01</accession>
<keyword evidence="2" id="KW-1185">Reference proteome</keyword>
<protein>
    <submittedName>
        <fullName evidence="1">DUF3604 domain-containing protein</fullName>
    </submittedName>
</protein>
<organism evidence="1 2">
    <name type="scientific">Sulfitobacter sediminis</name>
    <dbReference type="NCBI Taxonomy" id="3234186"/>
    <lineage>
        <taxon>Bacteria</taxon>
        <taxon>Pseudomonadati</taxon>
        <taxon>Pseudomonadota</taxon>
        <taxon>Alphaproteobacteria</taxon>
        <taxon>Rhodobacterales</taxon>
        <taxon>Roseobacteraceae</taxon>
        <taxon>Sulfitobacter</taxon>
    </lineage>
</organism>
<comment type="caution">
    <text evidence="1">The sequence shown here is derived from an EMBL/GenBank/DDBJ whole genome shotgun (WGS) entry which is preliminary data.</text>
</comment>
<dbReference type="Gene3D" id="3.20.20.140">
    <property type="entry name" value="Metal-dependent hydrolases"/>
    <property type="match status" value="1"/>
</dbReference>
<proteinExistence type="predicted"/>
<gene>
    <name evidence="1" type="ORF">AB2B41_20655</name>
</gene>
<evidence type="ECO:0000313" key="1">
    <source>
        <dbReference type="EMBL" id="MEW9922023.1"/>
    </source>
</evidence>
<evidence type="ECO:0000313" key="2">
    <source>
        <dbReference type="Proteomes" id="UP001556098"/>
    </source>
</evidence>
<name>A0ABV3RU01_9RHOB</name>
<sequence length="680" mass="76386">MLTTAKFLAQKFLKAANKFTRSELIQLQFGTHPKSMLSLEKMARLVFAGLFTLLISVSAHAQDVAVEESDVTLDRREYSPYLHQAHPDRVFWGDTHHHTSYSTDAGMIGNRLGPEEALRFAKGELVTSSTGLRARLIRPLDFLVISDHAETLGLAPMIEESNPLLLKDPMGKRFHDLVKSGRGWEAYNIWKESGAANVDPMPNTELQRTMWERIIATVDGHNQPGVFTAFHGFEWTSTPNLRNLHRVVIFRDGKEQAKQVVPFSMFDSTDPEKLWDYLEAYEKRTGGRALAIPHNGNLSQGLMFSVETMSGKPIDTAYAKRRMRWEPIYEVTQIKGDGEAHPFLSPTDEYADYYTWDKGDFGLNPKQPEMLPHEYARGALKLGLEQEAELGANPFKFGMIGATDSHTSLATTREENFFGKFSGVEPGQEHRFTDLISQDLRPDGDGSLNVYHWESTAAGLAGVWARENTREAIFDAMSRKEVYASTGTRMLVRVFAGWDFEADEVHRPDFATQGYQRGVPMGGDLSDAAEGQAPTFMIRALRDADGANLDRIQIVKGWLDKTGQAQERIYDVAVSDGRKIEPDGRCKTPVGDTVDISNATFTNTIGDAVLAAYWKDPDFDPAQRAFYYVRVLEIPTPTWLAHDRKALGVALPEAVLAEPNKWLKHQERAYTSPIWYTPES</sequence>
<dbReference type="EMBL" id="JBFNXX010000028">
    <property type="protein sequence ID" value="MEW9922023.1"/>
    <property type="molecule type" value="Genomic_DNA"/>
</dbReference>
<dbReference type="RefSeq" id="WP_367879720.1">
    <property type="nucleotide sequence ID" value="NZ_JBFNXX010000028.1"/>
</dbReference>
<dbReference type="Pfam" id="PF12228">
    <property type="entry name" value="DUF3604"/>
    <property type="match status" value="1"/>
</dbReference>